<dbReference type="AlphaFoldDB" id="A0A2H3C7M2"/>
<keyword evidence="4" id="KW-0963">Cytoplasm</keyword>
<evidence type="ECO:0000313" key="10">
    <source>
        <dbReference type="Proteomes" id="UP000218334"/>
    </source>
</evidence>
<evidence type="ECO:0000256" key="8">
    <source>
        <dbReference type="SAM" id="MobiDB-lite"/>
    </source>
</evidence>
<protein>
    <recommendedName>
        <fullName evidence="3">Actin-like protein ARP6</fullName>
    </recommendedName>
    <alternativeName>
        <fullName evidence="7">Actin-like protein arp6</fullName>
    </alternativeName>
</protein>
<evidence type="ECO:0000256" key="1">
    <source>
        <dbReference type="ARBA" id="ARBA00004496"/>
    </source>
</evidence>
<feature type="compositionally biased region" description="Basic and acidic residues" evidence="8">
    <location>
        <begin position="390"/>
        <end position="399"/>
    </location>
</feature>
<dbReference type="SMART" id="SM00268">
    <property type="entry name" value="ACTIN"/>
    <property type="match status" value="1"/>
</dbReference>
<dbReference type="Proteomes" id="UP000218334">
    <property type="component" value="Unassembled WGS sequence"/>
</dbReference>
<dbReference type="SUPFAM" id="SSF53067">
    <property type="entry name" value="Actin-like ATPase domain"/>
    <property type="match status" value="2"/>
</dbReference>
<dbReference type="InterPro" id="IPR043129">
    <property type="entry name" value="ATPase_NBD"/>
</dbReference>
<dbReference type="PANTHER" id="PTHR11937">
    <property type="entry name" value="ACTIN"/>
    <property type="match status" value="1"/>
</dbReference>
<dbReference type="Gene3D" id="3.90.640.10">
    <property type="entry name" value="Actin, Chain A, domain 4"/>
    <property type="match status" value="1"/>
</dbReference>
<accession>A0A2H3C7M2</accession>
<proteinExistence type="inferred from homology"/>
<dbReference type="EMBL" id="KZ293418">
    <property type="protein sequence ID" value="PBK75242.1"/>
    <property type="molecule type" value="Genomic_DNA"/>
</dbReference>
<evidence type="ECO:0000313" key="9">
    <source>
        <dbReference type="EMBL" id="PBK75242.1"/>
    </source>
</evidence>
<dbReference type="Gene3D" id="3.30.420.40">
    <property type="match status" value="2"/>
</dbReference>
<comment type="function">
    <text evidence="5">Component of the SWR1 complex which mediates the ATP-dependent exchange of histone H2A for the H2A variant HZT1 leading to transcriptional regulation of selected genes by chromatin remodeling. Involved in chromosome stability.</text>
</comment>
<comment type="subcellular location">
    <subcellularLocation>
        <location evidence="1">Cytoplasm</location>
    </subcellularLocation>
</comment>
<evidence type="ECO:0000256" key="3">
    <source>
        <dbReference type="ARBA" id="ARBA00018633"/>
    </source>
</evidence>
<dbReference type="InterPro" id="IPR004000">
    <property type="entry name" value="Actin"/>
</dbReference>
<dbReference type="Pfam" id="PF00022">
    <property type="entry name" value="Actin"/>
    <property type="match status" value="1"/>
</dbReference>
<organism evidence="9 10">
    <name type="scientific">Armillaria solidipes</name>
    <dbReference type="NCBI Taxonomy" id="1076256"/>
    <lineage>
        <taxon>Eukaryota</taxon>
        <taxon>Fungi</taxon>
        <taxon>Dikarya</taxon>
        <taxon>Basidiomycota</taxon>
        <taxon>Agaricomycotina</taxon>
        <taxon>Agaricomycetes</taxon>
        <taxon>Agaricomycetidae</taxon>
        <taxon>Agaricales</taxon>
        <taxon>Marasmiineae</taxon>
        <taxon>Physalacriaceae</taxon>
        <taxon>Armillaria</taxon>
    </lineage>
</organism>
<dbReference type="STRING" id="1076256.A0A2H3C7M2"/>
<dbReference type="GO" id="GO:0005634">
    <property type="term" value="C:nucleus"/>
    <property type="evidence" value="ECO:0007669"/>
    <property type="project" value="UniProtKB-ARBA"/>
</dbReference>
<evidence type="ECO:0000256" key="5">
    <source>
        <dbReference type="ARBA" id="ARBA00025222"/>
    </source>
</evidence>
<feature type="region of interest" description="Disordered" evidence="8">
    <location>
        <begin position="377"/>
        <end position="409"/>
    </location>
</feature>
<reference evidence="10" key="1">
    <citation type="journal article" date="2017" name="Nat. Ecol. Evol.">
        <title>Genome expansion and lineage-specific genetic innovations in the forest pathogenic fungi Armillaria.</title>
        <authorList>
            <person name="Sipos G."/>
            <person name="Prasanna A.N."/>
            <person name="Walter M.C."/>
            <person name="O'Connor E."/>
            <person name="Balint B."/>
            <person name="Krizsan K."/>
            <person name="Kiss B."/>
            <person name="Hess J."/>
            <person name="Varga T."/>
            <person name="Slot J."/>
            <person name="Riley R."/>
            <person name="Boka B."/>
            <person name="Rigling D."/>
            <person name="Barry K."/>
            <person name="Lee J."/>
            <person name="Mihaltcheva S."/>
            <person name="LaButti K."/>
            <person name="Lipzen A."/>
            <person name="Waldron R."/>
            <person name="Moloney N.M."/>
            <person name="Sperisen C."/>
            <person name="Kredics L."/>
            <person name="Vagvoelgyi C."/>
            <person name="Patrignani A."/>
            <person name="Fitzpatrick D."/>
            <person name="Nagy I."/>
            <person name="Doyle S."/>
            <person name="Anderson J.B."/>
            <person name="Grigoriev I.V."/>
            <person name="Gueldener U."/>
            <person name="Muensterkoetter M."/>
            <person name="Nagy L.G."/>
        </authorList>
    </citation>
    <scope>NUCLEOTIDE SEQUENCE [LARGE SCALE GENOMIC DNA]</scope>
    <source>
        <strain evidence="10">28-4</strain>
    </source>
</reference>
<gene>
    <name evidence="9" type="ORF">ARMSODRAFT_1014179</name>
</gene>
<evidence type="ECO:0000256" key="4">
    <source>
        <dbReference type="ARBA" id="ARBA00022490"/>
    </source>
</evidence>
<dbReference type="FunFam" id="3.90.640.10:FF:000014">
    <property type="entry name" value="Putative actin-related protein 6"/>
    <property type="match status" value="1"/>
</dbReference>
<comment type="similarity">
    <text evidence="2">Belongs to the actin family. ARP6 subfamily.</text>
</comment>
<dbReference type="GO" id="GO:0005737">
    <property type="term" value="C:cytoplasm"/>
    <property type="evidence" value="ECO:0007669"/>
    <property type="project" value="UniProtKB-SubCell"/>
</dbReference>
<evidence type="ECO:0000256" key="2">
    <source>
        <dbReference type="ARBA" id="ARBA00005665"/>
    </source>
</evidence>
<dbReference type="CDD" id="cd10210">
    <property type="entry name" value="ASKHA_NBD_Arp6"/>
    <property type="match status" value="1"/>
</dbReference>
<comment type="subunit">
    <text evidence="6">Component of the SWR1 chromatin remodeling complex.</text>
</comment>
<name>A0A2H3C7M2_9AGAR</name>
<keyword evidence="10" id="KW-1185">Reference proteome</keyword>
<dbReference type="Gene3D" id="2.30.36.70">
    <property type="entry name" value="Actin, Chain A, domain 2"/>
    <property type="match status" value="1"/>
</dbReference>
<evidence type="ECO:0000256" key="7">
    <source>
        <dbReference type="ARBA" id="ARBA00073820"/>
    </source>
</evidence>
<sequence>MTPTVILDNGASTIKAGISDGGPALLIPNAIARNKSTTYFGHELLRCSDHASLTYRLPLDKGFIVDWDAQKAIWDGVFSSEALGIDTTQSSLLLTEPYHNLPNIQAVYDQFVFEEYQFSSYYRCTPGSLLSSSNSECALIIDSGFSFTHIVPLLRGTPHLPALKRLDIGGKLLTNHLKELISFRQWNMMDQTHITNHVKESCCFVSTDFPRDLEACRATPNPIMREYALAEQRLRQPGDTGQVLVMNNERFSVPEIIFRPDDIGITLTSPQFSSHLNLGLNQLGLAGTVAASIALLPEDLQPMFWANITLIGGNTKFPGFRDRLLADLRPLAPVEWDIEVHECADPITAAYDAAQRLVASPAYKDCVVTRAEYLESGSNATRRKWSQGAGEEKEKEQKTRSRAGTTRKK</sequence>
<evidence type="ECO:0000256" key="6">
    <source>
        <dbReference type="ARBA" id="ARBA00063309"/>
    </source>
</evidence>